<keyword evidence="1" id="KW-0732">Signal</keyword>
<gene>
    <name evidence="2" type="ORF">KZ820_07570</name>
</gene>
<evidence type="ECO:0000313" key="2">
    <source>
        <dbReference type="EMBL" id="MBW6530592.1"/>
    </source>
</evidence>
<reference evidence="2 3" key="1">
    <citation type="submission" date="2021-07" db="EMBL/GenBank/DDBJ databases">
        <title>Sphingomonas sp.</title>
        <authorList>
            <person name="Feng G."/>
            <person name="Li J."/>
            <person name="Pan M."/>
        </authorList>
    </citation>
    <scope>NUCLEOTIDE SEQUENCE [LARGE SCALE GENOMIC DNA]</scope>
    <source>
        <strain evidence="2 3">RRHST34</strain>
    </source>
</reference>
<accession>A0ABS7BM99</accession>
<dbReference type="Proteomes" id="UP000759103">
    <property type="component" value="Unassembled WGS sequence"/>
</dbReference>
<keyword evidence="3" id="KW-1185">Reference proteome</keyword>
<evidence type="ECO:0000256" key="1">
    <source>
        <dbReference type="SAM" id="SignalP"/>
    </source>
</evidence>
<feature type="chain" id="PRO_5046779228" evidence="1">
    <location>
        <begin position="23"/>
        <end position="101"/>
    </location>
</feature>
<dbReference type="RefSeq" id="WP_219747926.1">
    <property type="nucleotide sequence ID" value="NZ_JAHXZN010000001.1"/>
</dbReference>
<dbReference type="EMBL" id="JAHXZN010000001">
    <property type="protein sequence ID" value="MBW6530592.1"/>
    <property type="molecule type" value="Genomic_DNA"/>
</dbReference>
<comment type="caution">
    <text evidence="2">The sequence shown here is derived from an EMBL/GenBank/DDBJ whole genome shotgun (WGS) entry which is preliminary data.</text>
</comment>
<proteinExistence type="predicted"/>
<sequence length="101" mass="11085">MRSILIAAVAMILPLGAAPASAQWAGFVDTSPPITAPIVSSNFLLGGGRDTPTMWRQRVHLADQLRAEVRDMLAANDGELTDKQVAYIRKRVRRINGNRLF</sequence>
<evidence type="ECO:0000313" key="3">
    <source>
        <dbReference type="Proteomes" id="UP000759103"/>
    </source>
</evidence>
<protein>
    <submittedName>
        <fullName evidence="2">Uncharacterized protein</fullName>
    </submittedName>
</protein>
<name>A0ABS7BM99_9SPHN</name>
<organism evidence="2 3">
    <name type="scientific">Sphingomonas citri</name>
    <dbReference type="NCBI Taxonomy" id="2862499"/>
    <lineage>
        <taxon>Bacteria</taxon>
        <taxon>Pseudomonadati</taxon>
        <taxon>Pseudomonadota</taxon>
        <taxon>Alphaproteobacteria</taxon>
        <taxon>Sphingomonadales</taxon>
        <taxon>Sphingomonadaceae</taxon>
        <taxon>Sphingomonas</taxon>
    </lineage>
</organism>
<feature type="signal peptide" evidence="1">
    <location>
        <begin position="1"/>
        <end position="22"/>
    </location>
</feature>